<dbReference type="GO" id="GO:0016500">
    <property type="term" value="F:protein-hormone receptor activity"/>
    <property type="evidence" value="ECO:0007669"/>
    <property type="project" value="InterPro"/>
</dbReference>
<feature type="compositionally biased region" description="Low complexity" evidence="12">
    <location>
        <begin position="1423"/>
        <end position="1437"/>
    </location>
</feature>
<dbReference type="GO" id="GO:0005886">
    <property type="term" value="C:plasma membrane"/>
    <property type="evidence" value="ECO:0007669"/>
    <property type="project" value="UniProtKB-SubCell"/>
</dbReference>
<evidence type="ECO:0000256" key="4">
    <source>
        <dbReference type="ARBA" id="ARBA00022614"/>
    </source>
</evidence>
<evidence type="ECO:0000256" key="5">
    <source>
        <dbReference type="ARBA" id="ARBA00022692"/>
    </source>
</evidence>
<feature type="transmembrane region" description="Helical" evidence="13">
    <location>
        <begin position="1159"/>
        <end position="1184"/>
    </location>
</feature>
<feature type="transmembrane region" description="Helical" evidence="13">
    <location>
        <begin position="999"/>
        <end position="1020"/>
    </location>
</feature>
<evidence type="ECO:0000259" key="14">
    <source>
        <dbReference type="PROSITE" id="PS50262"/>
    </source>
</evidence>
<feature type="transmembrane region" description="Helical" evidence="13">
    <location>
        <begin position="1117"/>
        <end position="1139"/>
    </location>
</feature>
<evidence type="ECO:0000256" key="7">
    <source>
        <dbReference type="ARBA" id="ARBA00022989"/>
    </source>
</evidence>
<sequence>MVAIITHFRSRLQKQQRQPLEKECKTVNKIKKGKKIHIKESLSPWRKGKTLIKCTGDGMAISRGRGSRTHSWFLLKDSVILVLAMCILQLLQAHALSKLIISAEMLPVSEGDAVIVERERKPSTVSTTNNNAIKEVENETKKFLEEIILSKNLIEETKDATREEPVNAVNSISFDKISNKYSNNNSSGKDNRNESGNNKTNNTSSSRDSIIMSSSEHRLSSQAVAKPTTSSEVVELTPSSNETANGSQSAPQYKTNIHNNTLRILAMATMANQPATPHTRGSNFTTINVTDTISDRHMAISMPELIRENVVLPSVDPEKEAQLLYEQTLLEYHGSVRAAAEAAAAAATNNAPLSTVDTSLANGGQASFAAAEIAERQPRTLHSVCEMWTQKHCHCTGTLERLSLSCRNIGVVAPPVELPDFVVSLDLGNNNITTLEANTFFMVPNLEELTLSDNSIINIDPNAFYGLGKLKRLNLQNCGLKSLAANTFQGLKSLISLQLNGNALASMDTDSLQHLPKIRTLRLEGNLFYRIPTNALAGLKTLEALNLGSNLLTIINDDDFPRMPNLVVLLLKRNQIMKISAGAFTNLTALKVLELDDNLINSLPEGLNKLTHLQELSATSNRLRWINETDLPRNLQMLDFRANPLSVITPKALRGMSRLRKLILSDVRSLKAFPDLEGCFSLEIIKLDRAGIKEVPTNLCRQTPRLKSFELKTNSLVRIPNLTNCRELRLLDLSSNHIESLSGRPFVGLKQLHDLLLSYNRIKAIPQDAFVGIPRLQLLDLEGNEITSIHKEAFVPFVKLENLNLGNNVFPELPSAGLSKLLHLKTFNNPKLRDFPAPDTFPRIQTLILSYAYHCCPFLPLVAMSATKKPPLVQEAVLFPSDSEFDMSLWNNSMMDIWPQMQNLSKKFGNQMHDLWDNFGQDFNYPGNLPTYVEEYFEEDATGTTTTSTGIPSSFAGFSTGLFGTIDTDITPGSIQCLPMPGPFLPCTDLFDWWTLRCGVWVVFLLALLGNGIVVIVLMFSRSKMDVPRFLVCNLAAADFFMGIYLGILAIVDASTLGEFRMFAIPWQMSFMCQFAGFLAVLSSELSVYTLAVITLERNYAITHAIHLNKRLSLRQAAYIMAVGWTFALVMAILPLVGISDYRKFAVCLPFEITTGVSSLVYVIALMFINGCAFLTLMGCYLKMYWAIRGSQAWNTNDSRIAKRMALLVFTDFVCWSPIAFFSITAIFGLQLISLEQAKIFTVFVLPLNSFSNPFLYAIMTKQFKKDCIALCKHFEERRVTRGAATAGATLPDGLHRRGGVRATKELPPLLPATHPPGCRCLRMMPNEMPNWHKFQGRERARDTWSCNVWHRLTICCHCADADNDDDDDVLTPETRRKGGRRQRKTHKSNNRHTRTRSHQTNTDPYLYQFAELKQKQKQTRASSISSENFCSSRSSSWRNGPPSAGALPHTCNIPMKMMDPNRRRHSAWLITRKTSQDSNLSSSRNDSSASATTASTSTFRLSRSSAGSTTPLPSIMAHSGKSQQQQVQQHTTLPAKPRLVRQEAVQEEEDSSPPRLGVRFLPTIPSAADSSIIMEDGDSSMNVASVMGMPLPGAASGFYTVLKAQSSGAAKTVLTSTSASPPVEDQPP</sequence>
<evidence type="ECO:0000256" key="12">
    <source>
        <dbReference type="SAM" id="MobiDB-lite"/>
    </source>
</evidence>
<evidence type="ECO:0000313" key="15">
    <source>
        <dbReference type="EMBL" id="CAD6997416.1"/>
    </source>
</evidence>
<dbReference type="PANTHER" id="PTHR24372:SF82">
    <property type="entry name" value="RICKETS"/>
    <property type="match status" value="1"/>
</dbReference>
<dbReference type="FunFam" id="1.20.1070.10:FF:000156">
    <property type="entry name" value="Lutropin-choriogonadotropic hormone receptor"/>
    <property type="match status" value="1"/>
</dbReference>
<comment type="subcellular location">
    <subcellularLocation>
        <location evidence="1">Cell membrane</location>
        <topology evidence="1">Multi-pass membrane protein</topology>
    </subcellularLocation>
</comment>
<dbReference type="PROSITE" id="PS51450">
    <property type="entry name" value="LRR"/>
    <property type="match status" value="4"/>
</dbReference>
<protein>
    <submittedName>
        <fullName evidence="15">(Mediterranean fruit fly) hypothetical protein</fullName>
    </submittedName>
</protein>
<keyword evidence="8" id="KW-0297">G-protein coupled receptor</keyword>
<dbReference type="GO" id="GO:0008528">
    <property type="term" value="F:G protein-coupled peptide receptor activity"/>
    <property type="evidence" value="ECO:0007669"/>
    <property type="project" value="TreeGrafter"/>
</dbReference>
<name>A0A811UHG8_CERCA</name>
<dbReference type="CDD" id="cd15136">
    <property type="entry name" value="7tmA_Glyco_hormone_R"/>
    <property type="match status" value="1"/>
</dbReference>
<evidence type="ECO:0000256" key="9">
    <source>
        <dbReference type="ARBA" id="ARBA00023136"/>
    </source>
</evidence>
<evidence type="ECO:0000256" key="8">
    <source>
        <dbReference type="ARBA" id="ARBA00023040"/>
    </source>
</evidence>
<keyword evidence="5 13" id="KW-0812">Transmembrane</keyword>
<comment type="caution">
    <text evidence="15">The sequence shown here is derived from an EMBL/GenBank/DDBJ whole genome shotgun (WGS) entry which is preliminary data.</text>
</comment>
<keyword evidence="3" id="KW-1003">Cell membrane</keyword>
<dbReference type="InterPro" id="IPR017452">
    <property type="entry name" value="GPCR_Rhodpsn_7TM"/>
</dbReference>
<dbReference type="EMBL" id="CAJHJT010000012">
    <property type="protein sequence ID" value="CAD6997416.1"/>
    <property type="molecule type" value="Genomic_DNA"/>
</dbReference>
<dbReference type="OrthoDB" id="1883493at2759"/>
<dbReference type="PROSITE" id="PS50262">
    <property type="entry name" value="G_PROTEIN_RECEP_F1_2"/>
    <property type="match status" value="1"/>
</dbReference>
<feature type="region of interest" description="Disordered" evidence="12">
    <location>
        <begin position="179"/>
        <end position="254"/>
    </location>
</feature>
<proteinExistence type="inferred from homology"/>
<dbReference type="SMART" id="SM00369">
    <property type="entry name" value="LRR_TYP"/>
    <property type="match status" value="13"/>
</dbReference>
<dbReference type="SMART" id="SM00365">
    <property type="entry name" value="LRR_SD22"/>
    <property type="match status" value="7"/>
</dbReference>
<dbReference type="FunFam" id="3.80.10.10:FF:000970">
    <property type="entry name" value="Glycoprotein hormone receptor II"/>
    <property type="match status" value="1"/>
</dbReference>
<feature type="transmembrane region" description="Helical" evidence="13">
    <location>
        <begin position="1075"/>
        <end position="1096"/>
    </location>
</feature>
<dbReference type="PRINTS" id="PR00237">
    <property type="entry name" value="GPCRRHODOPSN"/>
</dbReference>
<keyword evidence="16" id="KW-1185">Reference proteome</keyword>
<evidence type="ECO:0000313" key="16">
    <source>
        <dbReference type="Proteomes" id="UP000606786"/>
    </source>
</evidence>
<keyword evidence="11" id="KW-0807">Transducer</keyword>
<keyword evidence="4" id="KW-0433">Leucine-rich repeat</keyword>
<evidence type="ECO:0000256" key="6">
    <source>
        <dbReference type="ARBA" id="ARBA00022737"/>
    </source>
</evidence>
<dbReference type="SUPFAM" id="SSF81321">
    <property type="entry name" value="Family A G protein-coupled receptor-like"/>
    <property type="match status" value="1"/>
</dbReference>
<gene>
    <name evidence="15" type="ORF">CCAP1982_LOCUS6057</name>
</gene>
<dbReference type="InterPro" id="IPR002131">
    <property type="entry name" value="Gphrmn_rcpt_fam"/>
</dbReference>
<dbReference type="SUPFAM" id="SSF52058">
    <property type="entry name" value="L domain-like"/>
    <property type="match status" value="2"/>
</dbReference>
<evidence type="ECO:0000256" key="11">
    <source>
        <dbReference type="ARBA" id="ARBA00023224"/>
    </source>
</evidence>
<dbReference type="Proteomes" id="UP000606786">
    <property type="component" value="Unassembled WGS sequence"/>
</dbReference>
<keyword evidence="7 13" id="KW-1133">Transmembrane helix</keyword>
<organism evidence="15 16">
    <name type="scientific">Ceratitis capitata</name>
    <name type="common">Mediterranean fruit fly</name>
    <name type="synonym">Tephritis capitata</name>
    <dbReference type="NCBI Taxonomy" id="7213"/>
    <lineage>
        <taxon>Eukaryota</taxon>
        <taxon>Metazoa</taxon>
        <taxon>Ecdysozoa</taxon>
        <taxon>Arthropoda</taxon>
        <taxon>Hexapoda</taxon>
        <taxon>Insecta</taxon>
        <taxon>Pterygota</taxon>
        <taxon>Neoptera</taxon>
        <taxon>Endopterygota</taxon>
        <taxon>Diptera</taxon>
        <taxon>Brachycera</taxon>
        <taxon>Muscomorpha</taxon>
        <taxon>Tephritoidea</taxon>
        <taxon>Tephritidae</taxon>
        <taxon>Ceratitis</taxon>
        <taxon>Ceratitis</taxon>
    </lineage>
</organism>
<evidence type="ECO:0000256" key="13">
    <source>
        <dbReference type="SAM" id="Phobius"/>
    </source>
</evidence>
<dbReference type="InterPro" id="IPR032675">
    <property type="entry name" value="LRR_dom_sf"/>
</dbReference>
<feature type="compositionally biased region" description="Low complexity" evidence="12">
    <location>
        <begin position="194"/>
        <end position="214"/>
    </location>
</feature>
<feature type="transmembrane region" description="Helical" evidence="13">
    <location>
        <begin position="1205"/>
        <end position="1228"/>
    </location>
</feature>
<keyword evidence="10" id="KW-0675">Receptor</keyword>
<dbReference type="InterPro" id="IPR003591">
    <property type="entry name" value="Leu-rich_rpt_typical-subtyp"/>
</dbReference>
<dbReference type="InterPro" id="IPR001611">
    <property type="entry name" value="Leu-rich_rpt"/>
</dbReference>
<reference evidence="15" key="1">
    <citation type="submission" date="2020-11" db="EMBL/GenBank/DDBJ databases">
        <authorList>
            <person name="Whitehead M."/>
        </authorList>
    </citation>
    <scope>NUCLEOTIDE SEQUENCE</scope>
    <source>
        <strain evidence="15">EGII</strain>
    </source>
</reference>
<dbReference type="Gene3D" id="3.80.10.10">
    <property type="entry name" value="Ribonuclease Inhibitor"/>
    <property type="match status" value="2"/>
</dbReference>
<evidence type="ECO:0000256" key="10">
    <source>
        <dbReference type="ARBA" id="ARBA00023170"/>
    </source>
</evidence>
<dbReference type="PRINTS" id="PR00373">
    <property type="entry name" value="GLYCHORMONER"/>
</dbReference>
<comment type="similarity">
    <text evidence="2">Belongs to the G-protein coupled receptor 1 family.</text>
</comment>
<feature type="region of interest" description="Disordered" evidence="12">
    <location>
        <begin position="1473"/>
        <end position="1560"/>
    </location>
</feature>
<dbReference type="Pfam" id="PF00001">
    <property type="entry name" value="7tm_1"/>
    <property type="match status" value="1"/>
</dbReference>
<accession>A0A811UHG8</accession>
<feature type="transmembrane region" description="Helical" evidence="13">
    <location>
        <begin position="1032"/>
        <end position="1055"/>
    </location>
</feature>
<dbReference type="Pfam" id="PF13855">
    <property type="entry name" value="LRR_8"/>
    <property type="match status" value="3"/>
</dbReference>
<evidence type="ECO:0000256" key="1">
    <source>
        <dbReference type="ARBA" id="ARBA00004651"/>
    </source>
</evidence>
<evidence type="ECO:0000256" key="2">
    <source>
        <dbReference type="ARBA" id="ARBA00010663"/>
    </source>
</evidence>
<feature type="compositionally biased region" description="Low complexity" evidence="12">
    <location>
        <begin position="1477"/>
        <end position="1507"/>
    </location>
</feature>
<dbReference type="PANTHER" id="PTHR24372">
    <property type="entry name" value="GLYCOPROTEIN HORMONE RECEPTOR"/>
    <property type="match status" value="1"/>
</dbReference>
<dbReference type="InterPro" id="IPR000276">
    <property type="entry name" value="GPCR_Rhodpsn"/>
</dbReference>
<feature type="region of interest" description="Disordered" evidence="12">
    <location>
        <begin position="1367"/>
        <end position="1453"/>
    </location>
</feature>
<feature type="compositionally biased region" description="Basic residues" evidence="12">
    <location>
        <begin position="1378"/>
        <end position="1398"/>
    </location>
</feature>
<keyword evidence="6" id="KW-0677">Repeat</keyword>
<dbReference type="Gene3D" id="1.20.1070.10">
    <property type="entry name" value="Rhodopsin 7-helix transmembrane proteins"/>
    <property type="match status" value="1"/>
</dbReference>
<evidence type="ECO:0000256" key="3">
    <source>
        <dbReference type="ARBA" id="ARBA00022475"/>
    </source>
</evidence>
<dbReference type="GO" id="GO:0007189">
    <property type="term" value="P:adenylate cyclase-activating G protein-coupled receptor signaling pathway"/>
    <property type="evidence" value="ECO:0007669"/>
    <property type="project" value="TreeGrafter"/>
</dbReference>
<keyword evidence="9 13" id="KW-0472">Membrane</keyword>
<feature type="compositionally biased region" description="Polar residues" evidence="12">
    <location>
        <begin position="220"/>
        <end position="254"/>
    </location>
</feature>
<feature type="domain" description="G-protein coupled receptors family 1 profile" evidence="14">
    <location>
        <begin position="1010"/>
        <end position="1257"/>
    </location>
</feature>
<dbReference type="GO" id="GO:0009755">
    <property type="term" value="P:hormone-mediated signaling pathway"/>
    <property type="evidence" value="ECO:0007669"/>
    <property type="project" value="TreeGrafter"/>
</dbReference>